<dbReference type="Pfam" id="PF01578">
    <property type="entry name" value="Cytochrom_C_asm"/>
    <property type="match status" value="1"/>
</dbReference>
<sequence length="236" mass="26316">VKLMGRRQWSMAMRGVWLMLAGLAIAGAAMVLGFVVAPGAKGFEGDSYRIIFWHVPAAWTSFLTFGMLFVGSLAWFWKRAEWGWTLAGVAAELSLLFGLCVVTSGPIWGAAEWGVPWDWTDARLNTYGVLSAIALFLVLSRRSQPDTPEFRDVFSGIGLFGFLLVPITYMATRWWQERHPGPVIGGGEENGVDSVILQIWLLAFLGMTILMIGQAMVSWEVQKCERHLAELQQRMD</sequence>
<feature type="transmembrane region" description="Helical" evidence="1">
    <location>
        <begin position="57"/>
        <end position="77"/>
    </location>
</feature>
<proteinExistence type="predicted"/>
<keyword evidence="1" id="KW-0812">Transmembrane</keyword>
<evidence type="ECO:0000256" key="1">
    <source>
        <dbReference type="SAM" id="Phobius"/>
    </source>
</evidence>
<dbReference type="AlphaFoldDB" id="A0A382KCJ6"/>
<dbReference type="GO" id="GO:0017004">
    <property type="term" value="P:cytochrome complex assembly"/>
    <property type="evidence" value="ECO:0007669"/>
    <property type="project" value="InterPro"/>
</dbReference>
<name>A0A382KCJ6_9ZZZZ</name>
<feature type="non-terminal residue" evidence="3">
    <location>
        <position position="1"/>
    </location>
</feature>
<evidence type="ECO:0000259" key="2">
    <source>
        <dbReference type="Pfam" id="PF01578"/>
    </source>
</evidence>
<dbReference type="GO" id="GO:0020037">
    <property type="term" value="F:heme binding"/>
    <property type="evidence" value="ECO:0007669"/>
    <property type="project" value="InterPro"/>
</dbReference>
<feature type="transmembrane region" description="Helical" evidence="1">
    <location>
        <begin position="153"/>
        <end position="175"/>
    </location>
</feature>
<dbReference type="InterPro" id="IPR002541">
    <property type="entry name" value="Cyt_c_assembly"/>
</dbReference>
<feature type="transmembrane region" description="Helical" evidence="1">
    <location>
        <begin position="124"/>
        <end position="141"/>
    </location>
</feature>
<accession>A0A382KCJ6</accession>
<organism evidence="3">
    <name type="scientific">marine metagenome</name>
    <dbReference type="NCBI Taxonomy" id="408172"/>
    <lineage>
        <taxon>unclassified sequences</taxon>
        <taxon>metagenomes</taxon>
        <taxon>ecological metagenomes</taxon>
    </lineage>
</organism>
<feature type="transmembrane region" description="Helical" evidence="1">
    <location>
        <begin position="195"/>
        <end position="217"/>
    </location>
</feature>
<dbReference type="EMBL" id="UINC01079592">
    <property type="protein sequence ID" value="SVC21726.1"/>
    <property type="molecule type" value="Genomic_DNA"/>
</dbReference>
<feature type="transmembrane region" description="Helical" evidence="1">
    <location>
        <begin position="84"/>
        <end position="104"/>
    </location>
</feature>
<dbReference type="GO" id="GO:0016020">
    <property type="term" value="C:membrane"/>
    <property type="evidence" value="ECO:0007669"/>
    <property type="project" value="InterPro"/>
</dbReference>
<keyword evidence="1" id="KW-0472">Membrane</keyword>
<feature type="domain" description="Cytochrome c assembly protein" evidence="2">
    <location>
        <begin position="10"/>
        <end position="177"/>
    </location>
</feature>
<keyword evidence="1" id="KW-1133">Transmembrane helix</keyword>
<dbReference type="InterPro" id="IPR003557">
    <property type="entry name" value="Cyt_c_biogenesis_CcmC"/>
</dbReference>
<dbReference type="PRINTS" id="PR01386">
    <property type="entry name" value="CCMCBIOGNSIS"/>
</dbReference>
<reference evidence="3" key="1">
    <citation type="submission" date="2018-05" db="EMBL/GenBank/DDBJ databases">
        <authorList>
            <person name="Lanie J.A."/>
            <person name="Ng W.-L."/>
            <person name="Kazmierczak K.M."/>
            <person name="Andrzejewski T.M."/>
            <person name="Davidsen T.M."/>
            <person name="Wayne K.J."/>
            <person name="Tettelin H."/>
            <person name="Glass J.I."/>
            <person name="Rusch D."/>
            <person name="Podicherti R."/>
            <person name="Tsui H.-C.T."/>
            <person name="Winkler M.E."/>
        </authorList>
    </citation>
    <scope>NUCLEOTIDE SEQUENCE</scope>
</reference>
<evidence type="ECO:0000313" key="3">
    <source>
        <dbReference type="EMBL" id="SVC21726.1"/>
    </source>
</evidence>
<protein>
    <recommendedName>
        <fullName evidence="2">Cytochrome c assembly protein domain-containing protein</fullName>
    </recommendedName>
</protein>
<dbReference type="GO" id="GO:0015232">
    <property type="term" value="F:heme transmembrane transporter activity"/>
    <property type="evidence" value="ECO:0007669"/>
    <property type="project" value="InterPro"/>
</dbReference>
<gene>
    <name evidence="3" type="ORF">METZ01_LOCUS274580</name>
</gene>